<protein>
    <submittedName>
        <fullName evidence="2">Uncharacterized protein</fullName>
    </submittedName>
</protein>
<name>A0A0B2UKW1_9MICR</name>
<accession>A0A0B2UKW1</accession>
<dbReference type="EMBL" id="JOKQ01000005">
    <property type="protein sequence ID" value="KHN69662.1"/>
    <property type="molecule type" value="Genomic_DNA"/>
</dbReference>
<dbReference type="GeneID" id="26261722"/>
<dbReference type="Proteomes" id="UP000031056">
    <property type="component" value="Unassembled WGS sequence"/>
</dbReference>
<keyword evidence="3" id="KW-1185">Reference proteome</keyword>
<reference evidence="2 3" key="1">
    <citation type="journal article" date="2014" name="MBio">
        <title>The Ordospora colligata genome; evolution of extreme reduction in microsporidia and host-to-parasite horizontal gene transfer.</title>
        <authorList>
            <person name="Pombert J.-F."/>
            <person name="Haag K.L."/>
            <person name="Beidas S."/>
            <person name="Ebert D."/>
            <person name="Keeling P.J."/>
        </authorList>
    </citation>
    <scope>NUCLEOTIDE SEQUENCE [LARGE SCALE GENOMIC DNA]</scope>
    <source>
        <strain evidence="2 3">OC4</strain>
    </source>
</reference>
<dbReference type="OrthoDB" id="2186996at2759"/>
<dbReference type="RefSeq" id="XP_014563704.1">
    <property type="nucleotide sequence ID" value="XM_014708218.1"/>
</dbReference>
<evidence type="ECO:0000313" key="2">
    <source>
        <dbReference type="EMBL" id="KHN69662.1"/>
    </source>
</evidence>
<dbReference type="AlphaFoldDB" id="A0A0B2UKW1"/>
<evidence type="ECO:0000256" key="1">
    <source>
        <dbReference type="SAM" id="MobiDB-lite"/>
    </source>
</evidence>
<organism evidence="2 3">
    <name type="scientific">Ordospora colligata OC4</name>
    <dbReference type="NCBI Taxonomy" id="1354746"/>
    <lineage>
        <taxon>Eukaryota</taxon>
        <taxon>Fungi</taxon>
        <taxon>Fungi incertae sedis</taxon>
        <taxon>Microsporidia</taxon>
        <taxon>Ordosporidae</taxon>
        <taxon>Ordospora</taxon>
    </lineage>
</organism>
<feature type="region of interest" description="Disordered" evidence="1">
    <location>
        <begin position="201"/>
        <end position="221"/>
    </location>
</feature>
<sequence>MNAPRSQSEIPQEYLNNENPFAYMQSYGDAPVIDPKIKADMDIMLQMQPKYISIGINNHVLRTEQVTKTNTLIELHILYLLNEGLQTLRNNAEMGMHVNGSISDAAGLSMGAEMNARASVESLLKSNIDDQKVLDIMIRINRLKLLRSQERLREKVYYALRNSIAPETVQSSVFPLPIMEDALSDAIEYVKLCRPPVVCTHPQSSHDEEYESSYTTTENED</sequence>
<dbReference type="InParanoid" id="A0A0B2UKW1"/>
<feature type="compositionally biased region" description="Low complexity" evidence="1">
    <location>
        <begin position="212"/>
        <end position="221"/>
    </location>
</feature>
<gene>
    <name evidence="2" type="ORF">M896_050690</name>
</gene>
<comment type="caution">
    <text evidence="2">The sequence shown here is derived from an EMBL/GenBank/DDBJ whole genome shotgun (WGS) entry which is preliminary data.</text>
</comment>
<dbReference type="VEuPathDB" id="MicrosporidiaDB:M896_050690"/>
<proteinExistence type="predicted"/>
<evidence type="ECO:0000313" key="3">
    <source>
        <dbReference type="Proteomes" id="UP000031056"/>
    </source>
</evidence>
<dbReference type="HOGENOM" id="CLU_105949_0_0_1"/>